<reference evidence="8 9" key="1">
    <citation type="submission" date="2018-06" db="EMBL/GenBank/DDBJ databases">
        <title>Genomic Encyclopedia of Type Strains, Phase III (KMG-III): the genomes of soil and plant-associated and newly described type strains.</title>
        <authorList>
            <person name="Whitman W."/>
        </authorList>
    </citation>
    <scope>NUCLEOTIDE SEQUENCE [LARGE SCALE GENOMIC DNA]</scope>
    <source>
        <strain evidence="8 9">CECT 7646</strain>
    </source>
</reference>
<keyword evidence="9" id="KW-1185">Reference proteome</keyword>
<dbReference type="InterPro" id="IPR007730">
    <property type="entry name" value="SPOR-like_dom"/>
</dbReference>
<dbReference type="SUPFAM" id="SSF110997">
    <property type="entry name" value="Sporulation related repeat"/>
    <property type="match status" value="1"/>
</dbReference>
<dbReference type="EMBL" id="QJTC01000009">
    <property type="protein sequence ID" value="PYE78152.1"/>
    <property type="molecule type" value="Genomic_DNA"/>
</dbReference>
<keyword evidence="3 4" id="KW-0961">Cell wall biogenesis/degradation</keyword>
<sequence>MSRAAVLAHLRPWRTAQRPAPWPALPTWAVAGVLALLAGCASSPRGGGDGPPAHPPAGLERLPDAEPRIEPVRSGGPNKPYTVAGRAYVPLQGDEPFSESGLASWYGRQFHGKLTASGERYDMYAMTAAHPTLPVPSYVRVRNPANGREAILRVNDRGPFHPGRVIDLSYTAALHLDLLRGVAPVEVTRITQTDIRTGAWRRNDTGTAFAAARPVPAGSGEGAGAAPSAVAAAVGVPQALVQPVATTRADAGRPAAVARSGPSMQPAATAPSLAGASQPPASMSSAQADAYAGTAPPPPSTPPIPPLPQTATAPRIDVADLRPLTALPVTSLPGDDPATEPPRTEPVAPSTPPPVRPLSPDPTPEPGGTGPRSADTAAAEAGFWVQLGAFGRRDGAVALQRQTAPQLQALAPSFAVVVERGLHRLQAGPYGSRSAAQTAAQRMGAVLRLRPVVVERR</sequence>
<dbReference type="OrthoDB" id="9779128at2"/>
<feature type="domain" description="SPOR" evidence="7">
    <location>
        <begin position="377"/>
        <end position="456"/>
    </location>
</feature>
<comment type="similarity">
    <text evidence="4 5">Belongs to the RlpA family.</text>
</comment>
<organism evidence="8 9">
    <name type="scientific">Xylophilus ampelinus</name>
    <dbReference type="NCBI Taxonomy" id="54067"/>
    <lineage>
        <taxon>Bacteria</taxon>
        <taxon>Pseudomonadati</taxon>
        <taxon>Pseudomonadota</taxon>
        <taxon>Betaproteobacteria</taxon>
        <taxon>Burkholderiales</taxon>
        <taxon>Xylophilus</taxon>
    </lineage>
</organism>
<dbReference type="NCBIfam" id="TIGR00413">
    <property type="entry name" value="rlpA"/>
    <property type="match status" value="1"/>
</dbReference>
<dbReference type="CDD" id="cd22268">
    <property type="entry name" value="DPBB_RlpA-like"/>
    <property type="match status" value="1"/>
</dbReference>
<dbReference type="Pfam" id="PF05036">
    <property type="entry name" value="SPOR"/>
    <property type="match status" value="1"/>
</dbReference>
<evidence type="ECO:0000256" key="1">
    <source>
        <dbReference type="ARBA" id="ARBA00022729"/>
    </source>
</evidence>
<evidence type="ECO:0000256" key="2">
    <source>
        <dbReference type="ARBA" id="ARBA00023239"/>
    </source>
</evidence>
<dbReference type="PROSITE" id="PS51724">
    <property type="entry name" value="SPOR"/>
    <property type="match status" value="1"/>
</dbReference>
<comment type="caution">
    <text evidence="8">The sequence shown here is derived from an EMBL/GenBank/DDBJ whole genome shotgun (WGS) entry which is preliminary data.</text>
</comment>
<feature type="region of interest" description="Disordered" evidence="6">
    <location>
        <begin position="327"/>
        <end position="376"/>
    </location>
</feature>
<protein>
    <recommendedName>
        <fullName evidence="4">Endolytic peptidoglycan transglycosylase RlpA</fullName>
        <ecNumber evidence="4">4.2.2.-</ecNumber>
    </recommendedName>
</protein>
<feature type="region of interest" description="Disordered" evidence="6">
    <location>
        <begin position="251"/>
        <end position="311"/>
    </location>
</feature>
<evidence type="ECO:0000259" key="7">
    <source>
        <dbReference type="PROSITE" id="PS51724"/>
    </source>
</evidence>
<dbReference type="InterPro" id="IPR012997">
    <property type="entry name" value="RplA"/>
</dbReference>
<dbReference type="InterPro" id="IPR036680">
    <property type="entry name" value="SPOR-like_sf"/>
</dbReference>
<proteinExistence type="inferred from homology"/>
<dbReference type="InterPro" id="IPR034718">
    <property type="entry name" value="RlpA"/>
</dbReference>
<feature type="compositionally biased region" description="Pro residues" evidence="6">
    <location>
        <begin position="295"/>
        <end position="308"/>
    </location>
</feature>
<keyword evidence="8" id="KW-0449">Lipoprotein</keyword>
<dbReference type="Pfam" id="PF03330">
    <property type="entry name" value="DPBB_1"/>
    <property type="match status" value="1"/>
</dbReference>
<dbReference type="SUPFAM" id="SSF50685">
    <property type="entry name" value="Barwin-like endoglucanases"/>
    <property type="match status" value="1"/>
</dbReference>
<dbReference type="EC" id="4.2.2.-" evidence="4"/>
<comment type="function">
    <text evidence="4">Lytic transglycosylase with a strong preference for naked glycan strands that lack stem peptides.</text>
</comment>
<name>A0A318SLM4_9BURK</name>
<dbReference type="PANTHER" id="PTHR34183:SF1">
    <property type="entry name" value="ENDOLYTIC PEPTIDOGLYCAN TRANSGLYCOSYLASE RLPA"/>
    <property type="match status" value="1"/>
</dbReference>
<dbReference type="GO" id="GO:0000270">
    <property type="term" value="P:peptidoglycan metabolic process"/>
    <property type="evidence" value="ECO:0007669"/>
    <property type="project" value="UniProtKB-UniRule"/>
</dbReference>
<feature type="region of interest" description="Disordered" evidence="6">
    <location>
        <begin position="44"/>
        <end position="77"/>
    </location>
</feature>
<keyword evidence="1" id="KW-0732">Signal</keyword>
<dbReference type="InterPro" id="IPR036908">
    <property type="entry name" value="RlpA-like_sf"/>
</dbReference>
<dbReference type="RefSeq" id="WP_110465441.1">
    <property type="nucleotide sequence ID" value="NZ_JAMOFZ010000009.1"/>
</dbReference>
<dbReference type="Proteomes" id="UP000247540">
    <property type="component" value="Unassembled WGS sequence"/>
</dbReference>
<dbReference type="GO" id="GO:0042834">
    <property type="term" value="F:peptidoglycan binding"/>
    <property type="evidence" value="ECO:0007669"/>
    <property type="project" value="InterPro"/>
</dbReference>
<evidence type="ECO:0000313" key="8">
    <source>
        <dbReference type="EMBL" id="PYE78152.1"/>
    </source>
</evidence>
<feature type="compositionally biased region" description="Pro residues" evidence="6">
    <location>
        <begin position="349"/>
        <end position="365"/>
    </location>
</feature>
<keyword evidence="2 4" id="KW-0456">Lyase</keyword>
<evidence type="ECO:0000313" key="9">
    <source>
        <dbReference type="Proteomes" id="UP000247540"/>
    </source>
</evidence>
<dbReference type="HAMAP" id="MF_02071">
    <property type="entry name" value="RlpA"/>
    <property type="match status" value="1"/>
</dbReference>
<dbReference type="InterPro" id="IPR009009">
    <property type="entry name" value="RlpA-like_DPBB"/>
</dbReference>
<gene>
    <name evidence="4" type="primary">rlpA</name>
    <name evidence="8" type="ORF">DFQ15_10965</name>
</gene>
<feature type="compositionally biased region" description="Basic and acidic residues" evidence="6">
    <location>
        <begin position="61"/>
        <end position="71"/>
    </location>
</feature>
<feature type="compositionally biased region" description="Low complexity" evidence="6">
    <location>
        <begin position="274"/>
        <end position="294"/>
    </location>
</feature>
<accession>A0A318SLM4</accession>
<evidence type="ECO:0000256" key="4">
    <source>
        <dbReference type="HAMAP-Rule" id="MF_02071"/>
    </source>
</evidence>
<dbReference type="PANTHER" id="PTHR34183">
    <property type="entry name" value="ENDOLYTIC PEPTIDOGLYCAN TRANSGLYCOSYLASE RLPA"/>
    <property type="match status" value="1"/>
</dbReference>
<dbReference type="AlphaFoldDB" id="A0A318SLM4"/>
<dbReference type="GO" id="GO:0008932">
    <property type="term" value="F:lytic endotransglycosylase activity"/>
    <property type="evidence" value="ECO:0007669"/>
    <property type="project" value="UniProtKB-UniRule"/>
</dbReference>
<dbReference type="GO" id="GO:0071555">
    <property type="term" value="P:cell wall organization"/>
    <property type="evidence" value="ECO:0007669"/>
    <property type="project" value="UniProtKB-KW"/>
</dbReference>
<dbReference type="Gene3D" id="3.30.70.1070">
    <property type="entry name" value="Sporulation related repeat"/>
    <property type="match status" value="1"/>
</dbReference>
<evidence type="ECO:0000256" key="6">
    <source>
        <dbReference type="SAM" id="MobiDB-lite"/>
    </source>
</evidence>
<evidence type="ECO:0000256" key="3">
    <source>
        <dbReference type="ARBA" id="ARBA00023316"/>
    </source>
</evidence>
<evidence type="ECO:0000256" key="5">
    <source>
        <dbReference type="RuleBase" id="RU003495"/>
    </source>
</evidence>
<dbReference type="Gene3D" id="2.40.40.10">
    <property type="entry name" value="RlpA-like domain"/>
    <property type="match status" value="1"/>
</dbReference>